<proteinExistence type="predicted"/>
<name>A0A1H5MPM6_9ACTN</name>
<dbReference type="EMBL" id="FNUC01000003">
    <property type="protein sequence ID" value="SEE91090.1"/>
    <property type="molecule type" value="Genomic_DNA"/>
</dbReference>
<protein>
    <submittedName>
        <fullName evidence="1">Uncharacterized protein</fullName>
    </submittedName>
</protein>
<reference evidence="2" key="1">
    <citation type="submission" date="2016-10" db="EMBL/GenBank/DDBJ databases">
        <authorList>
            <person name="Varghese N."/>
            <person name="Submissions S."/>
        </authorList>
    </citation>
    <scope>NUCLEOTIDE SEQUENCE [LARGE SCALE GENOMIC DNA]</scope>
    <source>
        <strain evidence="2">DSM 45237</strain>
    </source>
</reference>
<accession>A0A1H5MPM6</accession>
<sequence>MTRVRMTAPTWPDRPKELRRAVAAATVRQRRYRVHCDTCGYRRHVTGAAAAARLVIGHRTKTPCTGRAVAEPISTDQEVAR</sequence>
<keyword evidence="2" id="KW-1185">Reference proteome</keyword>
<gene>
    <name evidence="1" type="ORF">SAMN04488561_3312</name>
</gene>
<dbReference type="Proteomes" id="UP000181980">
    <property type="component" value="Unassembled WGS sequence"/>
</dbReference>
<organism evidence="1 2">
    <name type="scientific">Jiangella alba</name>
    <dbReference type="NCBI Taxonomy" id="561176"/>
    <lineage>
        <taxon>Bacteria</taxon>
        <taxon>Bacillati</taxon>
        <taxon>Actinomycetota</taxon>
        <taxon>Actinomycetes</taxon>
        <taxon>Jiangellales</taxon>
        <taxon>Jiangellaceae</taxon>
        <taxon>Jiangella</taxon>
    </lineage>
</organism>
<evidence type="ECO:0000313" key="2">
    <source>
        <dbReference type="Proteomes" id="UP000181980"/>
    </source>
</evidence>
<dbReference type="STRING" id="561176.SAMN04488561_3312"/>
<dbReference type="AlphaFoldDB" id="A0A1H5MPM6"/>
<evidence type="ECO:0000313" key="1">
    <source>
        <dbReference type="EMBL" id="SEE91090.1"/>
    </source>
</evidence>